<evidence type="ECO:0000256" key="7">
    <source>
        <dbReference type="ARBA" id="ARBA00023004"/>
    </source>
</evidence>
<keyword evidence="9 12" id="KW-0472">Membrane</keyword>
<evidence type="ECO:0000256" key="4">
    <source>
        <dbReference type="ARBA" id="ARBA00022723"/>
    </source>
</evidence>
<evidence type="ECO:0000256" key="9">
    <source>
        <dbReference type="ARBA" id="ARBA00023136"/>
    </source>
</evidence>
<keyword evidence="2" id="KW-1003">Cell membrane</keyword>
<evidence type="ECO:0000313" key="13">
    <source>
        <dbReference type="EMBL" id="GAA2116660.1"/>
    </source>
</evidence>
<feature type="transmembrane region" description="Helical" evidence="12">
    <location>
        <begin position="257"/>
        <end position="278"/>
    </location>
</feature>
<feature type="transmembrane region" description="Helical" evidence="12">
    <location>
        <begin position="284"/>
        <end position="302"/>
    </location>
</feature>
<keyword evidence="7" id="KW-0408">Iron</keyword>
<evidence type="ECO:0000256" key="8">
    <source>
        <dbReference type="ARBA" id="ARBA00023133"/>
    </source>
</evidence>
<feature type="transmembrane region" description="Helical" evidence="12">
    <location>
        <begin position="226"/>
        <end position="250"/>
    </location>
</feature>
<evidence type="ECO:0000313" key="14">
    <source>
        <dbReference type="Proteomes" id="UP001500166"/>
    </source>
</evidence>
<gene>
    <name evidence="13" type="ORF">GCM10009824_15530</name>
</gene>
<feature type="transmembrane region" description="Helical" evidence="12">
    <location>
        <begin position="186"/>
        <end position="206"/>
    </location>
</feature>
<feature type="transmembrane region" description="Helical" evidence="12">
    <location>
        <begin position="137"/>
        <end position="158"/>
    </location>
</feature>
<feature type="transmembrane region" description="Helical" evidence="12">
    <location>
        <begin position="108"/>
        <end position="131"/>
    </location>
</feature>
<keyword evidence="10" id="KW-1015">Disulfide bond</keyword>
<dbReference type="Pfam" id="PF02628">
    <property type="entry name" value="COX15-CtaA"/>
    <property type="match status" value="1"/>
</dbReference>
<comment type="caution">
    <text evidence="13">The sequence shown here is derived from an EMBL/GenBank/DDBJ whole genome shotgun (WGS) entry which is preliminary data.</text>
</comment>
<dbReference type="InterPro" id="IPR003780">
    <property type="entry name" value="COX15/CtaA_fam"/>
</dbReference>
<evidence type="ECO:0000256" key="10">
    <source>
        <dbReference type="ARBA" id="ARBA00023157"/>
    </source>
</evidence>
<accession>A0ABN2XW34</accession>
<evidence type="ECO:0000256" key="6">
    <source>
        <dbReference type="ARBA" id="ARBA00023002"/>
    </source>
</evidence>
<feature type="transmembrane region" description="Helical" evidence="12">
    <location>
        <begin position="22"/>
        <end position="44"/>
    </location>
</feature>
<keyword evidence="3 12" id="KW-0812">Transmembrane</keyword>
<dbReference type="Proteomes" id="UP001500166">
    <property type="component" value="Unassembled WGS sequence"/>
</dbReference>
<dbReference type="PANTHER" id="PTHR35457">
    <property type="entry name" value="HEME A SYNTHASE"/>
    <property type="match status" value="1"/>
</dbReference>
<protein>
    <submittedName>
        <fullName evidence="13">COX15/CtaA family protein</fullName>
    </submittedName>
</protein>
<feature type="transmembrane region" description="Helical" evidence="12">
    <location>
        <begin position="83"/>
        <end position="101"/>
    </location>
</feature>
<dbReference type="PANTHER" id="PTHR35457:SF1">
    <property type="entry name" value="HEME A SYNTHASE"/>
    <property type="match status" value="1"/>
</dbReference>
<sequence length="337" mass="36209">MSATVSPSVTDNFWWPSTVTPWVRAMAIASLVANSLLILTGGLVRLTGSGLGCPTWPRCTDESWTNTPEMGIHGVIEFGNRTLTFVLAVVAVLTFIAVLRLRHQYPRMFLFALLLGIGIPVQALIGGITVLVELHPLVVGAHYIVSATMISLATLLVLDTRRAGLATVGYAQRPGQLPGREKPVRLLATAVGILSAIILYVGTLVTGTGPHAGDEDSARLAFEPRMITFTHVVPVYLIVAAVIIAIILGMKQNWPKVLLRAYLLLAGVLVLQALVGYYQYLNNVPIASVAIHMVLSAIMVWASTRVCSISFQVTKDPAEANADRAIARDSDVTEPVL</sequence>
<proteinExistence type="predicted"/>
<evidence type="ECO:0000256" key="12">
    <source>
        <dbReference type="SAM" id="Phobius"/>
    </source>
</evidence>
<keyword evidence="8" id="KW-0350">Heme biosynthesis</keyword>
<dbReference type="EMBL" id="BAAAQA010000015">
    <property type="protein sequence ID" value="GAA2116660.1"/>
    <property type="molecule type" value="Genomic_DNA"/>
</dbReference>
<comment type="pathway">
    <text evidence="11">Porphyrin-containing compound metabolism.</text>
</comment>
<evidence type="ECO:0000256" key="1">
    <source>
        <dbReference type="ARBA" id="ARBA00004141"/>
    </source>
</evidence>
<evidence type="ECO:0000256" key="5">
    <source>
        <dbReference type="ARBA" id="ARBA00022989"/>
    </source>
</evidence>
<name>A0ABN2XW34_9MICC</name>
<dbReference type="RefSeq" id="WP_344224424.1">
    <property type="nucleotide sequence ID" value="NZ_BAAAQA010000015.1"/>
</dbReference>
<evidence type="ECO:0000256" key="11">
    <source>
        <dbReference type="ARBA" id="ARBA00023444"/>
    </source>
</evidence>
<keyword evidence="5 12" id="KW-1133">Transmembrane helix</keyword>
<keyword evidence="14" id="KW-1185">Reference proteome</keyword>
<evidence type="ECO:0000256" key="3">
    <source>
        <dbReference type="ARBA" id="ARBA00022692"/>
    </source>
</evidence>
<organism evidence="13 14">
    <name type="scientific">Kocuria atrinae</name>
    <dbReference type="NCBI Taxonomy" id="592377"/>
    <lineage>
        <taxon>Bacteria</taxon>
        <taxon>Bacillati</taxon>
        <taxon>Actinomycetota</taxon>
        <taxon>Actinomycetes</taxon>
        <taxon>Micrococcales</taxon>
        <taxon>Micrococcaceae</taxon>
        <taxon>Kocuria</taxon>
    </lineage>
</organism>
<evidence type="ECO:0000256" key="2">
    <source>
        <dbReference type="ARBA" id="ARBA00022475"/>
    </source>
</evidence>
<dbReference type="InterPro" id="IPR050450">
    <property type="entry name" value="COX15/CtaA_HemeA_synthase"/>
</dbReference>
<comment type="subcellular location">
    <subcellularLocation>
        <location evidence="1">Membrane</location>
        <topology evidence="1">Multi-pass membrane protein</topology>
    </subcellularLocation>
</comment>
<reference evidence="13 14" key="1">
    <citation type="journal article" date="2019" name="Int. J. Syst. Evol. Microbiol.">
        <title>The Global Catalogue of Microorganisms (GCM) 10K type strain sequencing project: providing services to taxonomists for standard genome sequencing and annotation.</title>
        <authorList>
            <consortium name="The Broad Institute Genomics Platform"/>
            <consortium name="The Broad Institute Genome Sequencing Center for Infectious Disease"/>
            <person name="Wu L."/>
            <person name="Ma J."/>
        </authorList>
    </citation>
    <scope>NUCLEOTIDE SEQUENCE [LARGE SCALE GENOMIC DNA]</scope>
    <source>
        <strain evidence="13 14">JCM 15914</strain>
    </source>
</reference>
<keyword evidence="4" id="KW-0479">Metal-binding</keyword>
<keyword evidence="6" id="KW-0560">Oxidoreductase</keyword>